<gene>
    <name evidence="1" type="ORF">CTRU02_207378</name>
</gene>
<comment type="caution">
    <text evidence="1">The sequence shown here is derived from an EMBL/GenBank/DDBJ whole genome shotgun (WGS) entry which is preliminary data.</text>
</comment>
<accession>A0ACC3Z0M5</accession>
<protein>
    <submittedName>
        <fullName evidence="1">Short chain dehydrogenase</fullName>
    </submittedName>
</protein>
<name>A0ACC3Z0M5_COLTU</name>
<dbReference type="EMBL" id="VUJX02000004">
    <property type="protein sequence ID" value="KAL0937647.1"/>
    <property type="molecule type" value="Genomic_DNA"/>
</dbReference>
<evidence type="ECO:0000313" key="1">
    <source>
        <dbReference type="EMBL" id="KAL0937647.1"/>
    </source>
</evidence>
<dbReference type="Proteomes" id="UP000805649">
    <property type="component" value="Unassembled WGS sequence"/>
</dbReference>
<reference evidence="1 2" key="1">
    <citation type="journal article" date="2020" name="Phytopathology">
        <title>Genome Sequence Resources of Colletotrichum truncatum, C. plurivorum, C. musicola, and C. sojae: Four Species Pathogenic to Soybean (Glycine max).</title>
        <authorList>
            <person name="Rogerio F."/>
            <person name="Boufleur T.R."/>
            <person name="Ciampi-Guillardi M."/>
            <person name="Sukno S.A."/>
            <person name="Thon M.R."/>
            <person name="Massola Junior N.S."/>
            <person name="Baroncelli R."/>
        </authorList>
    </citation>
    <scope>NUCLEOTIDE SEQUENCE [LARGE SCALE GENOMIC DNA]</scope>
    <source>
        <strain evidence="1 2">CMES1059</strain>
    </source>
</reference>
<proteinExistence type="predicted"/>
<sequence>MMVEEGYHDLQSITGLSDPVDTTKPYDPSSLSSKTVLITGGSLGIGAALAQEWASHGANIIIGDIKAAEGEALIATLRTKHPKGSHHFLTCDVTSWDSQVAFFKDAARLPPNGAIDVVVANAGINLVAANQAFDNPVPSKSDPDAPREPSTKTINVNITGMSYTTHLGMFWLPRNGKRDDAKDTAKDRCILLLGSVAGVVHLPGQTPYAMSKHAVTGLFRAMRATAYMTHRVRLNMICPYFISESNMFPAAGEAVLLGGSAGGAKFEDVVDAATRLVADEKVIGRALLVGPKVADKERGIDQEVAAWDVYAHDYKDCEAFVWRWVRILNTVESMKGWFDWVKDCFGILVRR</sequence>
<organism evidence="1 2">
    <name type="scientific">Colletotrichum truncatum</name>
    <name type="common">Anthracnose fungus</name>
    <name type="synonym">Colletotrichum capsici</name>
    <dbReference type="NCBI Taxonomy" id="5467"/>
    <lineage>
        <taxon>Eukaryota</taxon>
        <taxon>Fungi</taxon>
        <taxon>Dikarya</taxon>
        <taxon>Ascomycota</taxon>
        <taxon>Pezizomycotina</taxon>
        <taxon>Sordariomycetes</taxon>
        <taxon>Hypocreomycetidae</taxon>
        <taxon>Glomerellales</taxon>
        <taxon>Glomerellaceae</taxon>
        <taxon>Colletotrichum</taxon>
        <taxon>Colletotrichum truncatum species complex</taxon>
    </lineage>
</organism>
<evidence type="ECO:0000313" key="2">
    <source>
        <dbReference type="Proteomes" id="UP000805649"/>
    </source>
</evidence>
<keyword evidence="2" id="KW-1185">Reference proteome</keyword>